<dbReference type="EMBL" id="MSCT01000008">
    <property type="protein sequence ID" value="OLF55308.1"/>
    <property type="molecule type" value="Genomic_DNA"/>
</dbReference>
<protein>
    <submittedName>
        <fullName evidence="3">Uncharacterized protein</fullName>
    </submittedName>
</protein>
<dbReference type="Proteomes" id="UP000185578">
    <property type="component" value="Unassembled WGS sequence"/>
</dbReference>
<name>A0A1Q8EU66_9PSED</name>
<sequence length="151" mass="15486">MSMSVGFPAAGAITINGKSPATLEALSKGAADNAEQALGVDEDGKLRVGGGAESEKADAKAEGSEGDNQSLVVKMLLKRMKELQEQLKAQKEQLAAAQVASYPTPEAKSTVVMALQTQIVGTSGALQEVADRLVKELNKDSASGGLVDTTA</sequence>
<proteinExistence type="predicted"/>
<feature type="coiled-coil region" evidence="1">
    <location>
        <begin position="73"/>
        <end position="100"/>
    </location>
</feature>
<keyword evidence="1" id="KW-0175">Coiled coil</keyword>
<reference evidence="3 4" key="1">
    <citation type="submission" date="2016-12" db="EMBL/GenBank/DDBJ databases">
        <authorList>
            <person name="Song W.-J."/>
            <person name="Kurnit D.M."/>
        </authorList>
    </citation>
    <scope>NUCLEOTIDE SEQUENCE [LARGE SCALE GENOMIC DNA]</scope>
    <source>
        <strain evidence="3 4">PCL1601</strain>
    </source>
</reference>
<dbReference type="RefSeq" id="WP_075118958.1">
    <property type="nucleotide sequence ID" value="NZ_MSCT01000008.1"/>
</dbReference>
<accession>A0A1Q8EU66</accession>
<gene>
    <name evidence="3" type="ORF">BTN82_10010</name>
</gene>
<feature type="region of interest" description="Disordered" evidence="2">
    <location>
        <begin position="34"/>
        <end position="66"/>
    </location>
</feature>
<evidence type="ECO:0000313" key="3">
    <source>
        <dbReference type="EMBL" id="OLF55308.1"/>
    </source>
</evidence>
<dbReference type="OrthoDB" id="7029599at2"/>
<organism evidence="3 4">
    <name type="scientific">Pseudomonas chlororaphis</name>
    <dbReference type="NCBI Taxonomy" id="587753"/>
    <lineage>
        <taxon>Bacteria</taxon>
        <taxon>Pseudomonadati</taxon>
        <taxon>Pseudomonadota</taxon>
        <taxon>Gammaproteobacteria</taxon>
        <taxon>Pseudomonadales</taxon>
        <taxon>Pseudomonadaceae</taxon>
        <taxon>Pseudomonas</taxon>
    </lineage>
</organism>
<feature type="compositionally biased region" description="Basic and acidic residues" evidence="2">
    <location>
        <begin position="53"/>
        <end position="63"/>
    </location>
</feature>
<dbReference type="AlphaFoldDB" id="A0A1Q8EU66"/>
<evidence type="ECO:0000256" key="1">
    <source>
        <dbReference type="SAM" id="Coils"/>
    </source>
</evidence>
<evidence type="ECO:0000256" key="2">
    <source>
        <dbReference type="SAM" id="MobiDB-lite"/>
    </source>
</evidence>
<evidence type="ECO:0000313" key="4">
    <source>
        <dbReference type="Proteomes" id="UP000185578"/>
    </source>
</evidence>
<comment type="caution">
    <text evidence="3">The sequence shown here is derived from an EMBL/GenBank/DDBJ whole genome shotgun (WGS) entry which is preliminary data.</text>
</comment>